<reference evidence="2 3" key="1">
    <citation type="submission" date="2017-03" db="EMBL/GenBank/DDBJ databases">
        <title>Genome sequence of Methanobrevibacter wosei.</title>
        <authorList>
            <person name="Poehlein A."/>
            <person name="Seedorf H."/>
            <person name="Daniel R."/>
        </authorList>
    </citation>
    <scope>NUCLEOTIDE SEQUENCE [LARGE SCALE GENOMIC DNA]</scope>
    <source>
        <strain evidence="2 3">DSM 11979</strain>
    </source>
</reference>
<protein>
    <submittedName>
        <fullName evidence="2">Uncharacterized protein</fullName>
    </submittedName>
</protein>
<evidence type="ECO:0000313" key="3">
    <source>
        <dbReference type="Proteomes" id="UP000245577"/>
    </source>
</evidence>
<name>A0A2U1S7T9_9EURY</name>
<keyword evidence="1" id="KW-1133">Transmembrane helix</keyword>
<dbReference type="EMBL" id="MZGU01000004">
    <property type="protein sequence ID" value="PWB86160.1"/>
    <property type="molecule type" value="Genomic_DNA"/>
</dbReference>
<feature type="transmembrane region" description="Helical" evidence="1">
    <location>
        <begin position="30"/>
        <end position="50"/>
    </location>
</feature>
<accession>A0A2U1S7T9</accession>
<organism evidence="2 3">
    <name type="scientific">Methanobrevibacter woesei</name>
    <dbReference type="NCBI Taxonomy" id="190976"/>
    <lineage>
        <taxon>Archaea</taxon>
        <taxon>Methanobacteriati</taxon>
        <taxon>Methanobacteriota</taxon>
        <taxon>Methanomada group</taxon>
        <taxon>Methanobacteria</taxon>
        <taxon>Methanobacteriales</taxon>
        <taxon>Methanobacteriaceae</taxon>
        <taxon>Methanobrevibacter</taxon>
    </lineage>
</organism>
<evidence type="ECO:0000256" key="1">
    <source>
        <dbReference type="SAM" id="Phobius"/>
    </source>
</evidence>
<dbReference type="AlphaFoldDB" id="A0A2U1S7T9"/>
<keyword evidence="1" id="KW-0812">Transmembrane</keyword>
<keyword evidence="3" id="KW-1185">Reference proteome</keyword>
<evidence type="ECO:0000313" key="2">
    <source>
        <dbReference type="EMBL" id="PWB86160.1"/>
    </source>
</evidence>
<comment type="caution">
    <text evidence="2">The sequence shown here is derived from an EMBL/GenBank/DDBJ whole genome shotgun (WGS) entry which is preliminary data.</text>
</comment>
<sequence length="128" mass="14273">MLKKTTIKKYFVKKCNKKDVNMKEKTKAKIVIILIISIIACGFGSLIGTLTSDIVNIKLENNKIEKLNVVNENGFEPNTIELVQTPVENENNTTTNNTAIDSITGNISETINDTGNLIWDTIQNWTGM</sequence>
<keyword evidence="1" id="KW-0472">Membrane</keyword>
<gene>
    <name evidence="2" type="ORF">MBBWO_10140</name>
</gene>
<dbReference type="Proteomes" id="UP000245577">
    <property type="component" value="Unassembled WGS sequence"/>
</dbReference>
<proteinExistence type="predicted"/>